<dbReference type="InterPro" id="IPR029068">
    <property type="entry name" value="Glyas_Bleomycin-R_OHBP_Dase"/>
</dbReference>
<reference evidence="3" key="1">
    <citation type="submission" date="2022-12" db="EMBL/GenBank/DDBJ databases">
        <authorList>
            <person name="Mo P."/>
        </authorList>
    </citation>
    <scope>NUCLEOTIDE SEQUENCE [LARGE SCALE GENOMIC DNA]</scope>
    <source>
        <strain evidence="3">HUAS 3-15</strain>
    </source>
</reference>
<dbReference type="RefSeq" id="WP_270141692.1">
    <property type="nucleotide sequence ID" value="NZ_CP115450.1"/>
</dbReference>
<dbReference type="InterPro" id="IPR052164">
    <property type="entry name" value="Anthracycline_SecMetBiosynth"/>
</dbReference>
<evidence type="ECO:0000313" key="3">
    <source>
        <dbReference type="Proteomes" id="UP001212821"/>
    </source>
</evidence>
<sequence length="263" mass="27421">MPKAVKYHEGVPCWIVLTTPDLARAERFYGALFGWEFVPTGPAEAVATRYGAQVAAITSGPPGAAITAAQQTTPQPAAWTTCLASRDLNRTAAAVRAAGGRIVREPYQVPDQGRAALAVDPLGAPFGLWQGGDVDGAGLVNEPGTLTWNEHLSPDPDAARAFYRQVFEYGYDRPRAGHTLARVAGLPACSIGPADPPGATPGWRTHFGTADTDRATADLRALGGTVRTGPGPTPFGRVALVRDDAGAEFVLVAVPPEESAEAA</sequence>
<keyword evidence="3" id="KW-1185">Reference proteome</keyword>
<dbReference type="Proteomes" id="UP001212821">
    <property type="component" value="Chromosome"/>
</dbReference>
<dbReference type="PROSITE" id="PS51819">
    <property type="entry name" value="VOC"/>
    <property type="match status" value="1"/>
</dbReference>
<dbReference type="PANTHER" id="PTHR33993:SF10">
    <property type="entry name" value="CONSERVED PROTEIN"/>
    <property type="match status" value="1"/>
</dbReference>
<dbReference type="InterPro" id="IPR004360">
    <property type="entry name" value="Glyas_Fos-R_dOase_dom"/>
</dbReference>
<proteinExistence type="predicted"/>
<dbReference type="Pfam" id="PF00903">
    <property type="entry name" value="Glyoxalase"/>
    <property type="match status" value="1"/>
</dbReference>
<organism evidence="2 3">
    <name type="scientific">Kitasatospora cathayae</name>
    <dbReference type="NCBI Taxonomy" id="3004092"/>
    <lineage>
        <taxon>Bacteria</taxon>
        <taxon>Bacillati</taxon>
        <taxon>Actinomycetota</taxon>
        <taxon>Actinomycetes</taxon>
        <taxon>Kitasatosporales</taxon>
        <taxon>Streptomycetaceae</taxon>
        <taxon>Kitasatospora</taxon>
    </lineage>
</organism>
<dbReference type="InterPro" id="IPR037523">
    <property type="entry name" value="VOC_core"/>
</dbReference>
<feature type="domain" description="VOC" evidence="1">
    <location>
        <begin position="11"/>
        <end position="131"/>
    </location>
</feature>
<gene>
    <name evidence="2" type="ORF">O1G21_06935</name>
</gene>
<dbReference type="PANTHER" id="PTHR33993">
    <property type="entry name" value="GLYOXALASE-RELATED"/>
    <property type="match status" value="1"/>
</dbReference>
<dbReference type="InterPro" id="IPR041581">
    <property type="entry name" value="Glyoxalase_6"/>
</dbReference>
<protein>
    <submittedName>
        <fullName evidence="2">VOC family protein</fullName>
    </submittedName>
</protein>
<accession>A0ABY7PZD8</accession>
<name>A0ABY7PZD8_9ACTN</name>
<dbReference type="Gene3D" id="3.10.180.10">
    <property type="entry name" value="2,3-Dihydroxybiphenyl 1,2-Dioxygenase, domain 1"/>
    <property type="match status" value="2"/>
</dbReference>
<dbReference type="EMBL" id="CP115450">
    <property type="protein sequence ID" value="WBP85612.1"/>
    <property type="molecule type" value="Genomic_DNA"/>
</dbReference>
<evidence type="ECO:0000259" key="1">
    <source>
        <dbReference type="PROSITE" id="PS51819"/>
    </source>
</evidence>
<evidence type="ECO:0000313" key="2">
    <source>
        <dbReference type="EMBL" id="WBP85612.1"/>
    </source>
</evidence>
<dbReference type="Pfam" id="PF18029">
    <property type="entry name" value="Glyoxalase_6"/>
    <property type="match status" value="1"/>
</dbReference>
<dbReference type="SUPFAM" id="SSF54593">
    <property type="entry name" value="Glyoxalase/Bleomycin resistance protein/Dihydroxybiphenyl dioxygenase"/>
    <property type="match status" value="2"/>
</dbReference>